<dbReference type="Proteomes" id="UP000053676">
    <property type="component" value="Unassembled WGS sequence"/>
</dbReference>
<sequence length="76" mass="8581">MEDKKQEGGLCNNDSKTKARKIKYDVIGLTETRRCHPLNAEHATEDELVKLACSSTQVWQRTSTSSNNLRPESDIC</sequence>
<evidence type="ECO:0000313" key="2">
    <source>
        <dbReference type="Proteomes" id="UP000053676"/>
    </source>
</evidence>
<gene>
    <name evidence="1" type="ORF">NECAME_04142</name>
</gene>
<dbReference type="AlphaFoldDB" id="W2SX59"/>
<protein>
    <submittedName>
        <fullName evidence="1">Uncharacterized protein</fullName>
    </submittedName>
</protein>
<evidence type="ECO:0000313" key="1">
    <source>
        <dbReference type="EMBL" id="ETN74113.1"/>
    </source>
</evidence>
<dbReference type="EMBL" id="KI660387">
    <property type="protein sequence ID" value="ETN74113.1"/>
    <property type="molecule type" value="Genomic_DNA"/>
</dbReference>
<name>W2SX59_NECAM</name>
<proteinExistence type="predicted"/>
<organism evidence="1 2">
    <name type="scientific">Necator americanus</name>
    <name type="common">Human hookworm</name>
    <dbReference type="NCBI Taxonomy" id="51031"/>
    <lineage>
        <taxon>Eukaryota</taxon>
        <taxon>Metazoa</taxon>
        <taxon>Ecdysozoa</taxon>
        <taxon>Nematoda</taxon>
        <taxon>Chromadorea</taxon>
        <taxon>Rhabditida</taxon>
        <taxon>Rhabditina</taxon>
        <taxon>Rhabditomorpha</taxon>
        <taxon>Strongyloidea</taxon>
        <taxon>Ancylostomatidae</taxon>
        <taxon>Bunostominae</taxon>
        <taxon>Necator</taxon>
    </lineage>
</organism>
<keyword evidence="2" id="KW-1185">Reference proteome</keyword>
<dbReference type="KEGG" id="nai:NECAME_04142"/>
<accession>W2SX59</accession>
<reference evidence="2" key="1">
    <citation type="journal article" date="2014" name="Nat. Genet.">
        <title>Genome of the human hookworm Necator americanus.</title>
        <authorList>
            <person name="Tang Y.T."/>
            <person name="Gao X."/>
            <person name="Rosa B.A."/>
            <person name="Abubucker S."/>
            <person name="Hallsworth-Pepin K."/>
            <person name="Martin J."/>
            <person name="Tyagi R."/>
            <person name="Heizer E."/>
            <person name="Zhang X."/>
            <person name="Bhonagiri-Palsikar V."/>
            <person name="Minx P."/>
            <person name="Warren W.C."/>
            <person name="Wang Q."/>
            <person name="Zhan B."/>
            <person name="Hotez P.J."/>
            <person name="Sternberg P.W."/>
            <person name="Dougall A."/>
            <person name="Gaze S.T."/>
            <person name="Mulvenna J."/>
            <person name="Sotillo J."/>
            <person name="Ranganathan S."/>
            <person name="Rabelo E.M."/>
            <person name="Wilson R.K."/>
            <person name="Felgner P.L."/>
            <person name="Bethony J."/>
            <person name="Hawdon J.M."/>
            <person name="Gasser R.B."/>
            <person name="Loukas A."/>
            <person name="Mitreva M."/>
        </authorList>
    </citation>
    <scope>NUCLEOTIDE SEQUENCE [LARGE SCALE GENOMIC DNA]</scope>
</reference>